<sequence length="152" mass="15882">MGVERQKRDILSVTENWKYSLPGGVLAAIFVALSYGDSKPSLSLGAVFFIGIVVGFLSKRQYGSGKGTGALTGLIGSVPVVWILGQMLTATSGLSGPAWFTAAGTIMTVFIAFCIGVFGFALSALIGEAGARIGDAITESNPHPQRRQNNRS</sequence>
<organism evidence="2 3">
    <name type="scientific">Halohasta litchfieldiae</name>
    <dbReference type="NCBI Taxonomy" id="1073996"/>
    <lineage>
        <taxon>Archaea</taxon>
        <taxon>Methanobacteriati</taxon>
        <taxon>Methanobacteriota</taxon>
        <taxon>Stenosarchaea group</taxon>
        <taxon>Halobacteria</taxon>
        <taxon>Halobacteriales</taxon>
        <taxon>Haloferacaceae</taxon>
        <taxon>Halohasta</taxon>
    </lineage>
</organism>
<accession>A0A2H4Q3G0</accession>
<protein>
    <recommendedName>
        <fullName evidence="4">DUF5518 domain-containing protein</fullName>
    </recommendedName>
</protein>
<evidence type="ECO:0000313" key="2">
    <source>
        <dbReference type="EMBL" id="SEI80797.1"/>
    </source>
</evidence>
<feature type="transmembrane region" description="Helical" evidence="1">
    <location>
        <begin position="42"/>
        <end position="58"/>
    </location>
</feature>
<dbReference type="InterPro" id="IPR040493">
    <property type="entry name" value="DUF5518"/>
</dbReference>
<dbReference type="AlphaFoldDB" id="A0A1H6TU90"/>
<feature type="transmembrane region" description="Helical" evidence="1">
    <location>
        <begin position="20"/>
        <end position="36"/>
    </location>
</feature>
<dbReference type="KEGG" id="hae:halTADL_2157"/>
<accession>A0A1H6TU90</accession>
<name>A0A1H6TU90_9EURY</name>
<proteinExistence type="predicted"/>
<keyword evidence="1" id="KW-0812">Transmembrane</keyword>
<dbReference type="Pfam" id="PF17647">
    <property type="entry name" value="DUF5518"/>
    <property type="match status" value="1"/>
</dbReference>
<feature type="transmembrane region" description="Helical" evidence="1">
    <location>
        <begin position="100"/>
        <end position="122"/>
    </location>
</feature>
<dbReference type="EMBL" id="FNYR01000008">
    <property type="protein sequence ID" value="SEI80797.1"/>
    <property type="molecule type" value="Genomic_DNA"/>
</dbReference>
<keyword evidence="1" id="KW-1133">Transmembrane helix</keyword>
<evidence type="ECO:0008006" key="4">
    <source>
        <dbReference type="Google" id="ProtNLM"/>
    </source>
</evidence>
<gene>
    <name evidence="2" type="ORF">SAMN05444271_108118</name>
</gene>
<evidence type="ECO:0000256" key="1">
    <source>
        <dbReference type="SAM" id="Phobius"/>
    </source>
</evidence>
<evidence type="ECO:0000313" key="3">
    <source>
        <dbReference type="Proteomes" id="UP000198888"/>
    </source>
</evidence>
<dbReference type="Proteomes" id="UP000198888">
    <property type="component" value="Unassembled WGS sequence"/>
</dbReference>
<feature type="transmembrane region" description="Helical" evidence="1">
    <location>
        <begin position="70"/>
        <end position="88"/>
    </location>
</feature>
<dbReference type="OrthoDB" id="340084at2157"/>
<keyword evidence="1" id="KW-0472">Membrane</keyword>
<reference evidence="2 3" key="1">
    <citation type="submission" date="2016-10" db="EMBL/GenBank/DDBJ databases">
        <authorList>
            <person name="de Groot N.N."/>
        </authorList>
    </citation>
    <scope>NUCLEOTIDE SEQUENCE [LARGE SCALE GENOMIC DNA]</scope>
    <source>
        <strain evidence="2 3">DSM 22187</strain>
    </source>
</reference>
<keyword evidence="3" id="KW-1185">Reference proteome</keyword>